<evidence type="ECO:0000313" key="1">
    <source>
        <dbReference type="EMBL" id="XBS19177.1"/>
    </source>
</evidence>
<reference evidence="1 2" key="1">
    <citation type="journal article" date="2024" name="Microbiology">
        <title>Methylomarinum rosea sp. nov., a novel halophilic methanotrophic bacterium from the hypersaline Lake Elton.</title>
        <authorList>
            <person name="Suleimanov R.Z."/>
            <person name="Oshkin I.Y."/>
            <person name="Danilova O.V."/>
            <person name="Suzina N.E."/>
            <person name="Dedysh S.N."/>
        </authorList>
    </citation>
    <scope>NUCLEOTIDE SEQUENCE [LARGE SCALE GENOMIC DNA]</scope>
    <source>
        <strain evidence="1 2">Ch1-1</strain>
    </source>
</reference>
<dbReference type="RefSeq" id="WP_305908070.1">
    <property type="nucleotide sequence ID" value="NZ_CP157743.1"/>
</dbReference>
<keyword evidence="1" id="KW-0808">Transferase</keyword>
<proteinExistence type="predicted"/>
<dbReference type="GO" id="GO:0016746">
    <property type="term" value="F:acyltransferase activity"/>
    <property type="evidence" value="ECO:0007669"/>
    <property type="project" value="UniProtKB-KW"/>
</dbReference>
<keyword evidence="2" id="KW-1185">Reference proteome</keyword>
<keyword evidence="1" id="KW-0012">Acyltransferase</keyword>
<dbReference type="EC" id="2.3.1.263" evidence="1"/>
<dbReference type="KEGG" id="mech:Q9L42_012455"/>
<organism evidence="1 2">
    <name type="scientific">Methylomarinum roseum</name>
    <dbReference type="NCBI Taxonomy" id="3067653"/>
    <lineage>
        <taxon>Bacteria</taxon>
        <taxon>Pseudomonadati</taxon>
        <taxon>Pseudomonadota</taxon>
        <taxon>Gammaproteobacteria</taxon>
        <taxon>Methylococcales</taxon>
        <taxon>Methylococcaceae</taxon>
        <taxon>Methylomarinum</taxon>
    </lineage>
</organism>
<dbReference type="Pfam" id="PF22010">
    <property type="entry name" value="OrtA"/>
    <property type="match status" value="1"/>
</dbReference>
<dbReference type="NCBIfam" id="NF040739">
    <property type="entry name" value="ornith_OrtA"/>
    <property type="match status" value="1"/>
</dbReference>
<protein>
    <submittedName>
        <fullName evidence="1">2-amino-4-oxopentanoate thiolase subunit OrtA</fullName>
        <ecNumber evidence="1">2.3.1.263</ecNumber>
    </submittedName>
</protein>
<dbReference type="Proteomes" id="UP001225378">
    <property type="component" value="Chromosome"/>
</dbReference>
<name>A0AAU7NQD4_9GAMM</name>
<dbReference type="AlphaFoldDB" id="A0AAU7NQD4"/>
<gene>
    <name evidence="1" type="primary">ortA</name>
    <name evidence="1" type="ORF">Q9L42_012455</name>
</gene>
<accession>A0AAU7NQD4</accession>
<dbReference type="EMBL" id="CP157743">
    <property type="protein sequence ID" value="XBS19177.1"/>
    <property type="molecule type" value="Genomic_DNA"/>
</dbReference>
<dbReference type="InterPro" id="IPR047755">
    <property type="entry name" value="OrtA"/>
</dbReference>
<evidence type="ECO:0000313" key="2">
    <source>
        <dbReference type="Proteomes" id="UP001225378"/>
    </source>
</evidence>
<sequence length="105" mass="11526">MTELIDKGVWVEIHTIVLHPGERAPQIPEDTAKIPLEMRVKGFLIEPARLGDQAQIVTAAGRRLRGRLDAINPAYRHGFGAPIPELSTIGQELRALLAQQDADDA</sequence>